<dbReference type="GO" id="GO:0003676">
    <property type="term" value="F:nucleic acid binding"/>
    <property type="evidence" value="ECO:0007669"/>
    <property type="project" value="InterPro"/>
</dbReference>
<name>A0A918CAM9_9DEIO</name>
<comment type="caution">
    <text evidence="1">The sequence shown here is derived from an EMBL/GenBank/DDBJ whole genome shotgun (WGS) entry which is preliminary data.</text>
</comment>
<keyword evidence="2" id="KW-1185">Reference proteome</keyword>
<proteinExistence type="predicted"/>
<protein>
    <submittedName>
        <fullName evidence="1">Uncharacterized protein</fullName>
    </submittedName>
</protein>
<dbReference type="InterPro" id="IPR036397">
    <property type="entry name" value="RNaseH_sf"/>
</dbReference>
<reference evidence="1" key="2">
    <citation type="submission" date="2020-09" db="EMBL/GenBank/DDBJ databases">
        <authorList>
            <person name="Sun Q."/>
            <person name="Ohkuma M."/>
        </authorList>
    </citation>
    <scope>NUCLEOTIDE SEQUENCE</scope>
    <source>
        <strain evidence="1">JCM 31311</strain>
    </source>
</reference>
<dbReference type="Gene3D" id="3.30.420.10">
    <property type="entry name" value="Ribonuclease H-like superfamily/Ribonuclease H"/>
    <property type="match status" value="1"/>
</dbReference>
<dbReference type="Proteomes" id="UP000603865">
    <property type="component" value="Unassembled WGS sequence"/>
</dbReference>
<reference evidence="1" key="1">
    <citation type="journal article" date="2014" name="Int. J. Syst. Evol. Microbiol.">
        <title>Complete genome sequence of Corynebacterium casei LMG S-19264T (=DSM 44701T), isolated from a smear-ripened cheese.</title>
        <authorList>
            <consortium name="US DOE Joint Genome Institute (JGI-PGF)"/>
            <person name="Walter F."/>
            <person name="Albersmeier A."/>
            <person name="Kalinowski J."/>
            <person name="Ruckert C."/>
        </authorList>
    </citation>
    <scope>NUCLEOTIDE SEQUENCE</scope>
    <source>
        <strain evidence="1">JCM 31311</strain>
    </source>
</reference>
<organism evidence="1 2">
    <name type="scientific">Deinococcus ruber</name>
    <dbReference type="NCBI Taxonomy" id="1848197"/>
    <lineage>
        <taxon>Bacteria</taxon>
        <taxon>Thermotogati</taxon>
        <taxon>Deinococcota</taxon>
        <taxon>Deinococci</taxon>
        <taxon>Deinococcales</taxon>
        <taxon>Deinococcaceae</taxon>
        <taxon>Deinococcus</taxon>
    </lineage>
</organism>
<sequence>MVESSLQGWPQRGHVLIMPFDALLHDQATRRLLAYRAALAEQGLCPGLPFRTLAVLTTDLPGEVIELAVTLEDGTHRVQRARPATPMAPAASQVHGLTLEMLQNEQPLRTRRRSLEHLLSQPDADGQAVPLVIWAGDFTRDALSNSFETPFTLPLVSLQPLIQACNVAINPSARSRPSLDGMNWTVPLRAPDRTLALSVAQSTRELVDLLLTSEAIRTAPRRTVP</sequence>
<dbReference type="EMBL" id="BMQL01000015">
    <property type="protein sequence ID" value="GGR13396.1"/>
    <property type="molecule type" value="Genomic_DNA"/>
</dbReference>
<evidence type="ECO:0000313" key="2">
    <source>
        <dbReference type="Proteomes" id="UP000603865"/>
    </source>
</evidence>
<evidence type="ECO:0000313" key="1">
    <source>
        <dbReference type="EMBL" id="GGR13396.1"/>
    </source>
</evidence>
<gene>
    <name evidence="1" type="ORF">GCM10008957_27940</name>
</gene>
<dbReference type="SUPFAM" id="SSF53098">
    <property type="entry name" value="Ribonuclease H-like"/>
    <property type="match status" value="1"/>
</dbReference>
<dbReference type="InterPro" id="IPR012337">
    <property type="entry name" value="RNaseH-like_sf"/>
</dbReference>
<dbReference type="AlphaFoldDB" id="A0A918CAM9"/>
<accession>A0A918CAM9</accession>